<evidence type="ECO:0000313" key="2">
    <source>
        <dbReference type="EMBL" id="OGM60637.1"/>
    </source>
</evidence>
<feature type="transmembrane region" description="Helical" evidence="1">
    <location>
        <begin position="189"/>
        <end position="207"/>
    </location>
</feature>
<evidence type="ECO:0008006" key="4">
    <source>
        <dbReference type="Google" id="ProtNLM"/>
    </source>
</evidence>
<dbReference type="Proteomes" id="UP000176404">
    <property type="component" value="Unassembled WGS sequence"/>
</dbReference>
<feature type="transmembrane region" description="Helical" evidence="1">
    <location>
        <begin position="142"/>
        <end position="160"/>
    </location>
</feature>
<name>A0A1F8B9E1_9BACT</name>
<keyword evidence="1" id="KW-1133">Transmembrane helix</keyword>
<reference evidence="2 3" key="1">
    <citation type="journal article" date="2016" name="Nat. Commun.">
        <title>Thousands of microbial genomes shed light on interconnected biogeochemical processes in an aquifer system.</title>
        <authorList>
            <person name="Anantharaman K."/>
            <person name="Brown C.T."/>
            <person name="Hug L.A."/>
            <person name="Sharon I."/>
            <person name="Castelle C.J."/>
            <person name="Probst A.J."/>
            <person name="Thomas B.C."/>
            <person name="Singh A."/>
            <person name="Wilkins M.J."/>
            <person name="Karaoz U."/>
            <person name="Brodie E.L."/>
            <person name="Williams K.H."/>
            <person name="Hubbard S.S."/>
            <person name="Banfield J.F."/>
        </authorList>
    </citation>
    <scope>NUCLEOTIDE SEQUENCE [LARGE SCALE GENOMIC DNA]</scope>
</reference>
<evidence type="ECO:0000313" key="3">
    <source>
        <dbReference type="Proteomes" id="UP000176404"/>
    </source>
</evidence>
<keyword evidence="1" id="KW-0472">Membrane</keyword>
<feature type="transmembrane region" description="Helical" evidence="1">
    <location>
        <begin position="166"/>
        <end position="184"/>
    </location>
</feature>
<dbReference type="AlphaFoldDB" id="A0A1F8B9E1"/>
<dbReference type="EMBL" id="MGHD01000003">
    <property type="protein sequence ID" value="OGM60637.1"/>
    <property type="molecule type" value="Genomic_DNA"/>
</dbReference>
<keyword evidence="1" id="KW-0812">Transmembrane</keyword>
<organism evidence="2 3">
    <name type="scientific">Candidatus Woesebacteria bacterium RIFCSPLOWO2_01_FULL_39_10b</name>
    <dbReference type="NCBI Taxonomy" id="1802517"/>
    <lineage>
        <taxon>Bacteria</taxon>
        <taxon>Candidatus Woeseibacteriota</taxon>
    </lineage>
</organism>
<proteinExistence type="predicted"/>
<gene>
    <name evidence="2" type="ORF">A2892_01155</name>
</gene>
<feature type="transmembrane region" description="Helical" evidence="1">
    <location>
        <begin position="117"/>
        <end position="135"/>
    </location>
</feature>
<comment type="caution">
    <text evidence="2">The sequence shown here is derived from an EMBL/GenBank/DDBJ whole genome shotgun (WGS) entry which is preliminary data.</text>
</comment>
<accession>A0A1F8B9E1</accession>
<dbReference type="STRING" id="1802517.A2892_01155"/>
<feature type="transmembrane region" description="Helical" evidence="1">
    <location>
        <begin position="12"/>
        <end position="30"/>
    </location>
</feature>
<sequence>MKSKSSRPKFNLFISLVFGVIVLTSPWFWITVRNFSLIFPIKFEFITPSSQSLIEEVNTLRGELSVVSISPILARAVMNKINVYFFEVSRRYFESYDPQFLFFMGDLDVVKSTHSTGPIFLILLPLTIIGILSYLSKKKRFLIFLLLVTPVPAVFDTVHYGVVLRIPLFLVLSYIAVLGFTKVLENKKILAVVLILFFLFEFFRFFHDYYDHYPRRMGTELLSK</sequence>
<protein>
    <recommendedName>
        <fullName evidence="4">Glycosyltransferase RgtA/B/C/D-like domain-containing protein</fullName>
    </recommendedName>
</protein>
<evidence type="ECO:0000256" key="1">
    <source>
        <dbReference type="SAM" id="Phobius"/>
    </source>
</evidence>